<evidence type="ECO:0000313" key="4">
    <source>
        <dbReference type="Proteomes" id="UP000295662"/>
    </source>
</evidence>
<evidence type="ECO:0000256" key="1">
    <source>
        <dbReference type="SAM" id="SignalP"/>
    </source>
</evidence>
<sequence length="218" mass="23893">MKTLLTALTVFAASSLLAQETGKPETAKTEWILFDGKSLNDWEPVDMGGSGEVSVEGGQLIINQGENLSGVVYKKIEELPLINYEITLQAKRLQGVDFFCGLTFPIGDVKKCATFICGGWGGSVTGISSIDGQDAANNATGTYQRYDDDKWYSIRLRVTAENLSAWVDDKQVVDQDIKDRKVSLREGPIEAYAPLSLTTYNTMAAIKNVRLKVLAEEK</sequence>
<keyword evidence="4" id="KW-1185">Reference proteome</keyword>
<organism evidence="3 4">
    <name type="scientific">Prosthecobacter fusiformis</name>
    <dbReference type="NCBI Taxonomy" id="48464"/>
    <lineage>
        <taxon>Bacteria</taxon>
        <taxon>Pseudomonadati</taxon>
        <taxon>Verrucomicrobiota</taxon>
        <taxon>Verrucomicrobiia</taxon>
        <taxon>Verrucomicrobiales</taxon>
        <taxon>Verrucomicrobiaceae</taxon>
        <taxon>Prosthecobacter</taxon>
    </lineage>
</organism>
<feature type="signal peptide" evidence="1">
    <location>
        <begin position="1"/>
        <end position="18"/>
    </location>
</feature>
<name>A0A4R7RXR5_9BACT</name>
<protein>
    <submittedName>
        <fullName evidence="3">Uncharacterized protein DUF1080</fullName>
    </submittedName>
</protein>
<feature type="chain" id="PRO_5021016316" evidence="1">
    <location>
        <begin position="19"/>
        <end position="218"/>
    </location>
</feature>
<dbReference type="Proteomes" id="UP000295662">
    <property type="component" value="Unassembled WGS sequence"/>
</dbReference>
<reference evidence="3 4" key="1">
    <citation type="submission" date="2019-03" db="EMBL/GenBank/DDBJ databases">
        <title>Genomic Encyclopedia of Archaeal and Bacterial Type Strains, Phase II (KMG-II): from individual species to whole genera.</title>
        <authorList>
            <person name="Goeker M."/>
        </authorList>
    </citation>
    <scope>NUCLEOTIDE SEQUENCE [LARGE SCALE GENOMIC DNA]</scope>
    <source>
        <strain evidence="3 4">ATCC 25309</strain>
    </source>
</reference>
<dbReference type="Gene3D" id="2.60.120.560">
    <property type="entry name" value="Exo-inulinase, domain 1"/>
    <property type="match status" value="1"/>
</dbReference>
<gene>
    <name evidence="3" type="ORF">EI77_03010</name>
</gene>
<dbReference type="GO" id="GO:0016787">
    <property type="term" value="F:hydrolase activity"/>
    <property type="evidence" value="ECO:0007669"/>
    <property type="project" value="InterPro"/>
</dbReference>
<dbReference type="Pfam" id="PF06439">
    <property type="entry name" value="3keto-disac_hyd"/>
    <property type="match status" value="1"/>
</dbReference>
<comment type="caution">
    <text evidence="3">The sequence shown here is derived from an EMBL/GenBank/DDBJ whole genome shotgun (WGS) entry which is preliminary data.</text>
</comment>
<dbReference type="EMBL" id="SOCA01000005">
    <property type="protein sequence ID" value="TDU69357.1"/>
    <property type="molecule type" value="Genomic_DNA"/>
</dbReference>
<dbReference type="InterPro" id="IPR010496">
    <property type="entry name" value="AL/BT2_dom"/>
</dbReference>
<proteinExistence type="predicted"/>
<dbReference type="RefSeq" id="WP_133796048.1">
    <property type="nucleotide sequence ID" value="NZ_SOCA01000005.1"/>
</dbReference>
<accession>A0A4R7RXR5</accession>
<evidence type="ECO:0000259" key="2">
    <source>
        <dbReference type="Pfam" id="PF06439"/>
    </source>
</evidence>
<evidence type="ECO:0000313" key="3">
    <source>
        <dbReference type="EMBL" id="TDU69357.1"/>
    </source>
</evidence>
<dbReference type="OrthoDB" id="194079at2"/>
<keyword evidence="1" id="KW-0732">Signal</keyword>
<dbReference type="AlphaFoldDB" id="A0A4R7RXR5"/>
<feature type="domain" description="3-keto-alpha-glucoside-1,2-lyase/3-keto-2-hydroxy-glucal hydratase" evidence="2">
    <location>
        <begin position="33"/>
        <end position="212"/>
    </location>
</feature>